<keyword evidence="8" id="KW-0239">DNA-directed DNA polymerase</keyword>
<dbReference type="Pfam" id="PF25597">
    <property type="entry name" value="SH3_retrovirus"/>
    <property type="match status" value="1"/>
</dbReference>
<keyword evidence="8" id="KW-0548">Nucleotidyltransferase</keyword>
<dbReference type="GO" id="GO:0003964">
    <property type="term" value="F:RNA-directed DNA polymerase activity"/>
    <property type="evidence" value="ECO:0007669"/>
    <property type="project" value="UniProtKB-KW"/>
</dbReference>
<keyword evidence="10" id="KW-0511">Multifunctional enzyme</keyword>
<evidence type="ECO:0000313" key="14">
    <source>
        <dbReference type="EMBL" id="GMG15396.1"/>
    </source>
</evidence>
<dbReference type="InterPro" id="IPR039537">
    <property type="entry name" value="Retrotran_Ty1/copia-like"/>
</dbReference>
<evidence type="ECO:0000256" key="11">
    <source>
        <dbReference type="SAM" id="MobiDB-lite"/>
    </source>
</evidence>
<evidence type="ECO:0000256" key="5">
    <source>
        <dbReference type="ARBA" id="ARBA00022842"/>
    </source>
</evidence>
<evidence type="ECO:0000256" key="4">
    <source>
        <dbReference type="ARBA" id="ARBA00022801"/>
    </source>
</evidence>
<feature type="region of interest" description="Disordered" evidence="11">
    <location>
        <begin position="136"/>
        <end position="187"/>
    </location>
</feature>
<keyword evidence="15" id="KW-1185">Reference proteome</keyword>
<evidence type="ECO:0000256" key="1">
    <source>
        <dbReference type="ARBA" id="ARBA00022722"/>
    </source>
</evidence>
<dbReference type="PANTHER" id="PTHR42648:SF11">
    <property type="entry name" value="TRANSPOSON TY4-P GAG-POL POLYPROTEIN"/>
    <property type="match status" value="1"/>
</dbReference>
<dbReference type="InterPro" id="IPR057670">
    <property type="entry name" value="SH3_retrovirus"/>
</dbReference>
<sequence>MHPNTLAEAGRTMLWASGLPDRYWGDAVKYASCIRNRALIRANGDYRAPLDVVTGKAPKVAHILRFRSTCTAHVAHKKAASVKRRAAKAVVIGISETQKGYRLFLSRTRKIITSADVKNIDHLDVHEKETQDALKELHGENGPSPTEPAIPGPTTEQSRHFKRQRRGRVQGQPIQRRHDSMVFGSRKKKKLQSHFAMTQELIEEVAGSATLLLSEATTAMTTARSIEEAKQTPEWPQWKAAIEKELRDLQANGMWESGDDDARRAHCVLLVGISDQRAFSGGIGGAVEAPTPTWRRAEHLCEGQLGSANPDETSEGTYMPVRLILAPEKGAVGFKQSCLVWNKEINSFMLSIGFARCKLDPCLYTRRHPGNLTVLGLYVDDVIIVAEDDDDSDWAIHQLEARFDIRDMGDHLHRAHRR</sequence>
<feature type="domain" description="Reverse transcriptase Ty1/copia-type" evidence="12">
    <location>
        <begin position="328"/>
        <end position="410"/>
    </location>
</feature>
<gene>
    <name evidence="14" type="ORF">Pfra01_002943800</name>
</gene>
<dbReference type="EMBL" id="BSXT01018881">
    <property type="protein sequence ID" value="GMG15396.1"/>
    <property type="molecule type" value="Genomic_DNA"/>
</dbReference>
<keyword evidence="2" id="KW-0479">Metal-binding</keyword>
<dbReference type="Proteomes" id="UP001165121">
    <property type="component" value="Unassembled WGS sequence"/>
</dbReference>
<keyword evidence="8" id="KW-0808">Transferase</keyword>
<keyword evidence="3" id="KW-0255">Endonuclease</keyword>
<dbReference type="Pfam" id="PF07727">
    <property type="entry name" value="RVT_2"/>
    <property type="match status" value="1"/>
</dbReference>
<evidence type="ECO:0000256" key="8">
    <source>
        <dbReference type="ARBA" id="ARBA00022932"/>
    </source>
</evidence>
<keyword evidence="7" id="KW-0695">RNA-directed DNA polymerase</keyword>
<evidence type="ECO:0000256" key="7">
    <source>
        <dbReference type="ARBA" id="ARBA00022918"/>
    </source>
</evidence>
<dbReference type="OrthoDB" id="111050at2759"/>
<comment type="caution">
    <text evidence="14">The sequence shown here is derived from an EMBL/GenBank/DDBJ whole genome shotgun (WGS) entry which is preliminary data.</text>
</comment>
<name>A0A9W6YMC2_9STRA</name>
<dbReference type="GO" id="GO:0004519">
    <property type="term" value="F:endonuclease activity"/>
    <property type="evidence" value="ECO:0007669"/>
    <property type="project" value="UniProtKB-KW"/>
</dbReference>
<dbReference type="PANTHER" id="PTHR42648">
    <property type="entry name" value="TRANSPOSASE, PUTATIVE-RELATED"/>
    <property type="match status" value="1"/>
</dbReference>
<proteinExistence type="predicted"/>
<reference evidence="14" key="1">
    <citation type="submission" date="2023-04" db="EMBL/GenBank/DDBJ databases">
        <title>Phytophthora fragariaefolia NBRC 109709.</title>
        <authorList>
            <person name="Ichikawa N."/>
            <person name="Sato H."/>
            <person name="Tonouchi N."/>
        </authorList>
    </citation>
    <scope>NUCLEOTIDE SEQUENCE</scope>
    <source>
        <strain evidence="14">NBRC 109709</strain>
    </source>
</reference>
<evidence type="ECO:0000256" key="3">
    <source>
        <dbReference type="ARBA" id="ARBA00022759"/>
    </source>
</evidence>
<evidence type="ECO:0000313" key="15">
    <source>
        <dbReference type="Proteomes" id="UP001165121"/>
    </source>
</evidence>
<dbReference type="GO" id="GO:0046872">
    <property type="term" value="F:metal ion binding"/>
    <property type="evidence" value="ECO:0007669"/>
    <property type="project" value="UniProtKB-KW"/>
</dbReference>
<evidence type="ECO:0000259" key="12">
    <source>
        <dbReference type="Pfam" id="PF07727"/>
    </source>
</evidence>
<evidence type="ECO:0000256" key="9">
    <source>
        <dbReference type="ARBA" id="ARBA00023172"/>
    </source>
</evidence>
<dbReference type="GO" id="GO:0003887">
    <property type="term" value="F:DNA-directed DNA polymerase activity"/>
    <property type="evidence" value="ECO:0007669"/>
    <property type="project" value="UniProtKB-KW"/>
</dbReference>
<protein>
    <submittedName>
        <fullName evidence="14">Unnamed protein product</fullName>
    </submittedName>
</protein>
<evidence type="ECO:0000259" key="13">
    <source>
        <dbReference type="Pfam" id="PF25597"/>
    </source>
</evidence>
<organism evidence="14 15">
    <name type="scientific">Phytophthora fragariaefolia</name>
    <dbReference type="NCBI Taxonomy" id="1490495"/>
    <lineage>
        <taxon>Eukaryota</taxon>
        <taxon>Sar</taxon>
        <taxon>Stramenopiles</taxon>
        <taxon>Oomycota</taxon>
        <taxon>Peronosporomycetes</taxon>
        <taxon>Peronosporales</taxon>
        <taxon>Peronosporaceae</taxon>
        <taxon>Phytophthora</taxon>
    </lineage>
</organism>
<dbReference type="GO" id="GO:0015074">
    <property type="term" value="P:DNA integration"/>
    <property type="evidence" value="ECO:0007669"/>
    <property type="project" value="UniProtKB-KW"/>
</dbReference>
<feature type="domain" description="Retroviral polymerase SH3-like" evidence="13">
    <location>
        <begin position="68"/>
        <end position="122"/>
    </location>
</feature>
<dbReference type="GO" id="GO:0016787">
    <property type="term" value="F:hydrolase activity"/>
    <property type="evidence" value="ECO:0007669"/>
    <property type="project" value="UniProtKB-KW"/>
</dbReference>
<accession>A0A9W6YMC2</accession>
<keyword evidence="6" id="KW-0229">DNA integration</keyword>
<dbReference type="GO" id="GO:0006310">
    <property type="term" value="P:DNA recombination"/>
    <property type="evidence" value="ECO:0007669"/>
    <property type="project" value="UniProtKB-KW"/>
</dbReference>
<dbReference type="AlphaFoldDB" id="A0A9W6YMC2"/>
<dbReference type="InterPro" id="IPR013103">
    <property type="entry name" value="RVT_2"/>
</dbReference>
<evidence type="ECO:0000256" key="6">
    <source>
        <dbReference type="ARBA" id="ARBA00022908"/>
    </source>
</evidence>
<keyword evidence="5" id="KW-0460">Magnesium</keyword>
<keyword evidence="4" id="KW-0378">Hydrolase</keyword>
<keyword evidence="9" id="KW-0233">DNA recombination</keyword>
<evidence type="ECO:0000256" key="2">
    <source>
        <dbReference type="ARBA" id="ARBA00022723"/>
    </source>
</evidence>
<keyword evidence="1" id="KW-0540">Nuclease</keyword>
<evidence type="ECO:0000256" key="10">
    <source>
        <dbReference type="ARBA" id="ARBA00023268"/>
    </source>
</evidence>